<dbReference type="InterPro" id="IPR021112">
    <property type="entry name" value="LtrB_C"/>
</dbReference>
<evidence type="ECO:0000313" key="8">
    <source>
        <dbReference type="Proteomes" id="UP000074664"/>
    </source>
</evidence>
<dbReference type="Pfam" id="PF20874">
    <property type="entry name" value="Relaxase_M"/>
    <property type="match status" value="1"/>
</dbReference>
<dbReference type="AlphaFoldDB" id="A0A0Z8D2H2"/>
<dbReference type="Proteomes" id="UP000072530">
    <property type="component" value="Unassembled WGS sequence"/>
</dbReference>
<evidence type="ECO:0000313" key="6">
    <source>
        <dbReference type="EMBL" id="CYU45043.1"/>
    </source>
</evidence>
<sequence>MVVTKVIQIKSSQSLGRSVKYIKDEAKTIEESKVQDVARAMNYIQNETKTILESVGELRDFPLVTVNGKQELQLVSSYGVTDVVSAADEFDLTRMNAETRFGKRGNGVDVLAHHIIQSFSPEDDLTPQEIHEIGRKTVLELTGGQHEFVIATHIDKNHIHNHIIFNNTNSVTLKKFRWQKGTKRSLQHISDKHAGIAGAKIIDEKMKNSRREYIAYRKKNVFRYEIKERLDFLLKHSISFEDFKLKAKELDLMMDTSGKEVRYKLLDKEQQRAVRDRTLSKRGNYSLEGIAQSLEGNQSTYSIDEIKTAYQEYKKSQEDDFEMRIQVHDWQVMEETSKGIYLELEHGLSNKGTVLIPSRYVDKLDNGDYEIFIRKHDWFYFTNSNDATKNKAMRGEIIAKQLSYDNGEIVVNKNPYISRIDQLVREFNFLSAHGVTDGTQFENLANSFREQVQATQVELDKLDTRLADLNKLQGALLALEEGQLHYHELAHKILKDLKLDPTTKKSEIDKLVKEVTIERAGLRGRFDSIVSNSQQLERIKENTRGREITSSKTL</sequence>
<organism evidence="5 7">
    <name type="scientific">Streptococcus suis</name>
    <dbReference type="NCBI Taxonomy" id="1307"/>
    <lineage>
        <taxon>Bacteria</taxon>
        <taxon>Bacillati</taxon>
        <taxon>Bacillota</taxon>
        <taxon>Bacilli</taxon>
        <taxon>Lactobacillales</taxon>
        <taxon>Streptococcaceae</taxon>
        <taxon>Streptococcus</taxon>
    </lineage>
</organism>
<proteinExistence type="predicted"/>
<evidence type="ECO:0000259" key="3">
    <source>
        <dbReference type="Pfam" id="PF11083"/>
    </source>
</evidence>
<keyword evidence="1" id="KW-0175">Coiled coil</keyword>
<feature type="domain" description="MobA/VirD2-like nuclease" evidence="2">
    <location>
        <begin position="68"/>
        <end position="192"/>
    </location>
</feature>
<dbReference type="InterPro" id="IPR048299">
    <property type="entry name" value="LtrB_central"/>
</dbReference>
<evidence type="ECO:0000259" key="4">
    <source>
        <dbReference type="Pfam" id="PF20874"/>
    </source>
</evidence>
<feature type="coiled-coil region" evidence="1">
    <location>
        <begin position="445"/>
        <end position="472"/>
    </location>
</feature>
<dbReference type="EMBL" id="FIGG01000001">
    <property type="protein sequence ID" value="CYU35888.1"/>
    <property type="molecule type" value="Genomic_DNA"/>
</dbReference>
<evidence type="ECO:0000313" key="7">
    <source>
        <dbReference type="Proteomes" id="UP000072530"/>
    </source>
</evidence>
<evidence type="ECO:0000313" key="5">
    <source>
        <dbReference type="EMBL" id="CYU35888.1"/>
    </source>
</evidence>
<dbReference type="Pfam" id="PF03432">
    <property type="entry name" value="Relaxase"/>
    <property type="match status" value="1"/>
</dbReference>
<dbReference type="Proteomes" id="UP000074664">
    <property type="component" value="Unassembled WGS sequence"/>
</dbReference>
<protein>
    <submittedName>
        <fullName evidence="5">Group II intron-interrupted relaxase ltrB</fullName>
    </submittedName>
</protein>
<gene>
    <name evidence="6" type="ORF">ERS132392_00815</name>
    <name evidence="5" type="ORF">ERS132393_00350</name>
</gene>
<reference evidence="7 8" key="1">
    <citation type="submission" date="2016-02" db="EMBL/GenBank/DDBJ databases">
        <authorList>
            <consortium name="Pathogen Informatics"/>
        </authorList>
    </citation>
    <scope>NUCLEOTIDE SEQUENCE [LARGE SCALE GENOMIC DNA]</scope>
    <source>
        <strain evidence="6 8">LSS30</strain>
        <strain evidence="5 7">LSS31</strain>
    </source>
</reference>
<dbReference type="InterPro" id="IPR005094">
    <property type="entry name" value="Endonuclease_MobA/VirD2"/>
</dbReference>
<name>A0A0Z8D2H2_STRSU</name>
<dbReference type="Pfam" id="PF11083">
    <property type="entry name" value="Relaxase_C"/>
    <property type="match status" value="1"/>
</dbReference>
<dbReference type="EMBL" id="FIGH01000003">
    <property type="protein sequence ID" value="CYU45043.1"/>
    <property type="molecule type" value="Genomic_DNA"/>
</dbReference>
<feature type="domain" description="Group II intron-interrupted relaxase LtrB central" evidence="4">
    <location>
        <begin position="321"/>
        <end position="404"/>
    </location>
</feature>
<feature type="domain" description="Group II intron-interrupted relaxase LtrB C-terminal" evidence="3">
    <location>
        <begin position="418"/>
        <end position="541"/>
    </location>
</feature>
<dbReference type="RefSeq" id="WP_044751176.1">
    <property type="nucleotide sequence ID" value="NZ_CEDH01000171.1"/>
</dbReference>
<evidence type="ECO:0000259" key="2">
    <source>
        <dbReference type="Pfam" id="PF03432"/>
    </source>
</evidence>
<accession>A0A0Z8D2H2</accession>
<evidence type="ECO:0000256" key="1">
    <source>
        <dbReference type="SAM" id="Coils"/>
    </source>
</evidence>